<dbReference type="PANTHER" id="PTHR33989:SF4">
    <property type="entry name" value="PTS SYSTEM N,N'-DIACETYLCHITOBIOSE-SPECIFIC EIIC COMPONENT"/>
    <property type="match status" value="1"/>
</dbReference>
<dbReference type="GO" id="GO:1902815">
    <property type="term" value="P:N,N'-diacetylchitobiose import"/>
    <property type="evidence" value="ECO:0007669"/>
    <property type="project" value="TreeGrafter"/>
</dbReference>
<keyword evidence="7 8" id="KW-0472">Membrane</keyword>
<feature type="transmembrane region" description="Helical" evidence="8">
    <location>
        <begin position="297"/>
        <end position="316"/>
    </location>
</feature>
<evidence type="ECO:0000256" key="4">
    <source>
        <dbReference type="ARBA" id="ARBA00022597"/>
    </source>
</evidence>
<reference evidence="12" key="1">
    <citation type="submission" date="2011-07" db="EMBL/GenBank/DDBJ databases">
        <title>Complete genome sequence of Acetobacterium woodii.</title>
        <authorList>
            <person name="Poehlein A."/>
            <person name="Schmidt S."/>
            <person name="Kaster A.-K."/>
            <person name="Goenrich M."/>
            <person name="Vollmers J."/>
            <person name="Thuermer A."/>
            <person name="Gottschalk G."/>
            <person name="Thauer R.K."/>
            <person name="Daniel R."/>
            <person name="Mueller V."/>
        </authorList>
    </citation>
    <scope>NUCLEOTIDE SEQUENCE [LARGE SCALE GENOMIC DNA]</scope>
    <source>
        <strain evidence="12">ATCC 29683 / DSM 1030 / JCM 2381 / KCTC 1655 / WB1</strain>
    </source>
</reference>
<dbReference type="Pfam" id="PF00563">
    <property type="entry name" value="EAL"/>
    <property type="match status" value="1"/>
</dbReference>
<dbReference type="SMART" id="SM00052">
    <property type="entry name" value="EAL"/>
    <property type="match status" value="1"/>
</dbReference>
<evidence type="ECO:0000313" key="12">
    <source>
        <dbReference type="Proteomes" id="UP000007177"/>
    </source>
</evidence>
<dbReference type="STRING" id="931626.Awo_c32330"/>
<evidence type="ECO:0000256" key="6">
    <source>
        <dbReference type="ARBA" id="ARBA00022989"/>
    </source>
</evidence>
<keyword evidence="6 8" id="KW-1133">Transmembrane helix</keyword>
<dbReference type="EMBL" id="CP002987">
    <property type="protein sequence ID" value="AFA49961.1"/>
    <property type="molecule type" value="Genomic_DNA"/>
</dbReference>
<comment type="subcellular location">
    <subcellularLocation>
        <location evidence="1">Cell membrane</location>
        <topology evidence="1">Multi-pass membrane protein</topology>
    </subcellularLocation>
</comment>
<keyword evidence="12" id="KW-1185">Reference proteome</keyword>
<feature type="transmembrane region" description="Helical" evidence="8">
    <location>
        <begin position="80"/>
        <end position="102"/>
    </location>
</feature>
<feature type="transmembrane region" description="Helical" evidence="8">
    <location>
        <begin position="328"/>
        <end position="348"/>
    </location>
</feature>
<dbReference type="PROSITE" id="PS50883">
    <property type="entry name" value="EAL"/>
    <property type="match status" value="1"/>
</dbReference>
<evidence type="ECO:0000259" key="9">
    <source>
        <dbReference type="PROSITE" id="PS50883"/>
    </source>
</evidence>
<dbReference type="Gene3D" id="3.20.20.450">
    <property type="entry name" value="EAL domain"/>
    <property type="match status" value="1"/>
</dbReference>
<keyword evidence="11" id="KW-0808">Transferase</keyword>
<dbReference type="Proteomes" id="UP000007177">
    <property type="component" value="Chromosome"/>
</dbReference>
<gene>
    <name evidence="11" type="ordered locus">Awo_c32330</name>
</gene>
<reference evidence="11 12" key="2">
    <citation type="journal article" date="2012" name="PLoS ONE">
        <title>An ancient pathway combining carbon dioxide fixation with the generation and utilization of a sodium ion gradient for ATP synthesis.</title>
        <authorList>
            <person name="Poehlein A."/>
            <person name="Schmidt S."/>
            <person name="Kaster A.K."/>
            <person name="Goenrich M."/>
            <person name="Vollmers J."/>
            <person name="Thurmer A."/>
            <person name="Bertsch J."/>
            <person name="Schuchmann K."/>
            <person name="Voigt B."/>
            <person name="Hecker M."/>
            <person name="Daniel R."/>
            <person name="Thauer R.K."/>
            <person name="Gottschalk G."/>
            <person name="Muller V."/>
        </authorList>
    </citation>
    <scope>NUCLEOTIDE SEQUENCE [LARGE SCALE GENOMIC DNA]</scope>
    <source>
        <strain evidence="12">ATCC 29683 / DSM 1030 / JCM 2381 / KCTC 1655 / WB1</strain>
    </source>
</reference>
<feature type="transmembrane region" description="Helical" evidence="8">
    <location>
        <begin position="184"/>
        <end position="214"/>
    </location>
</feature>
<feature type="transmembrane region" description="Helical" evidence="8">
    <location>
        <begin position="354"/>
        <end position="376"/>
    </location>
</feature>
<dbReference type="KEGG" id="awo:Awo_c32330"/>
<dbReference type="InterPro" id="IPR051088">
    <property type="entry name" value="PTS_Sugar-EIIC/EIIB"/>
</dbReference>
<feature type="transmembrane region" description="Helical" evidence="8">
    <location>
        <begin position="39"/>
        <end position="60"/>
    </location>
</feature>
<evidence type="ECO:0000256" key="7">
    <source>
        <dbReference type="ARBA" id="ARBA00023136"/>
    </source>
</evidence>
<evidence type="ECO:0000256" key="8">
    <source>
        <dbReference type="SAM" id="Phobius"/>
    </source>
</evidence>
<feature type="transmembrane region" description="Helical" evidence="8">
    <location>
        <begin position="114"/>
        <end position="134"/>
    </location>
</feature>
<feature type="transmembrane region" description="Helical" evidence="8">
    <location>
        <begin position="259"/>
        <end position="277"/>
    </location>
</feature>
<dbReference type="NCBIfam" id="TIGR00410">
    <property type="entry name" value="lacE"/>
    <property type="match status" value="1"/>
</dbReference>
<dbReference type="eggNOG" id="COG1455">
    <property type="taxonomic scope" value="Bacteria"/>
</dbReference>
<keyword evidence="2" id="KW-0813">Transport</keyword>
<dbReference type="CDD" id="cd01948">
    <property type="entry name" value="EAL"/>
    <property type="match status" value="1"/>
</dbReference>
<dbReference type="InterPro" id="IPR035919">
    <property type="entry name" value="EAL_sf"/>
</dbReference>
<dbReference type="InterPro" id="IPR004501">
    <property type="entry name" value="PTS_EIIC_3"/>
</dbReference>
<feature type="domain" description="PTS EIIC type-3" evidence="10">
    <location>
        <begin position="15"/>
        <end position="421"/>
    </location>
</feature>
<dbReference type="GO" id="GO:0005886">
    <property type="term" value="C:plasma membrane"/>
    <property type="evidence" value="ECO:0007669"/>
    <property type="project" value="UniProtKB-SubCell"/>
</dbReference>
<dbReference type="Pfam" id="PF02378">
    <property type="entry name" value="PTS_EIIC"/>
    <property type="match status" value="1"/>
</dbReference>
<proteinExistence type="predicted"/>
<feature type="transmembrane region" description="Helical" evidence="8">
    <location>
        <begin position="234"/>
        <end position="252"/>
    </location>
</feature>
<keyword evidence="3" id="KW-1003">Cell membrane</keyword>
<protein>
    <submittedName>
        <fullName evidence="11">PTS system, lactose/cellobiose family IIC subunit</fullName>
        <ecNumber evidence="11">2.7.1.69</ecNumber>
    </submittedName>
</protein>
<dbReference type="HOGENOM" id="CLU_024302_0_0_9"/>
<dbReference type="AlphaFoldDB" id="H6LK41"/>
<dbReference type="InterPro" id="IPR003352">
    <property type="entry name" value="PTS_EIIC"/>
</dbReference>
<name>H6LK41_ACEWD</name>
<keyword evidence="5 8" id="KW-0812">Transmembrane</keyword>
<dbReference type="PANTHER" id="PTHR33989">
    <property type="match status" value="1"/>
</dbReference>
<evidence type="ECO:0000256" key="1">
    <source>
        <dbReference type="ARBA" id="ARBA00004651"/>
    </source>
</evidence>
<dbReference type="SUPFAM" id="SSF141868">
    <property type="entry name" value="EAL domain-like"/>
    <property type="match status" value="1"/>
</dbReference>
<feature type="domain" description="EAL" evidence="9">
    <location>
        <begin position="467"/>
        <end position="720"/>
    </location>
</feature>
<sequence length="723" mass="81460">MRLRREKTMKKNAKITDYFLKVSEKMNNNPILISIRRGFVFVMPVVLVGSMALVILSLPIPAYQNFMATLLGNKWARIFLYVRDGTFNIFSLLIVIAISYSYVVESGERNSFRVSPLIAAIVSLCSFVAISGMSTETFKLANFGVTGLFMAITVAIISSMLFLKLSSLKFLNIKAFSNGANSDFSLAINSFFPAIIIIAFFAILNYLLITFFGIANIQSFISESITDLFSNIQSPFWSGILFISLIHIFWFLGMHGSNILEPVAQSIFIPALATNQLMLELGQAPTEIFTKTFFDVFVLMGGCGAVLSLIMAILIVDKNKSQRQLVKISLIPVLFNINELIIFGIPIVLNPVYIIPFIFVPVILTVFSYLLIWIGLVPYTTHLVEWTTPIFLSGYVATGSIKGSILQLFNLTFGTLLYIPFVKLGRIVSDKQGKDNLQRLITAYRLCEESGQCSTLLSRNDVIGNIARLLAADLEEDLQNNKLTLFYQPQVDYAGNITGVEALLRWQHEYYGYIYPPLVIALAEESQIIDKLGYWIVETACSELENLAALGCDNLIMSINISVMQLENEFLVETLDQIAKDHHVRHNNLEIEITEQLALSNNPDIIERIKSIKKHGFRLALDDYGKGHSSLVYIKEYDFDTIKIDGSLVQEILNNNNCGNIISSIVFLAESLHCLVIAEYVENEAQRNALHHLRCDYYQGYFFSEPLPENDLIKYLQSEKRNK</sequence>
<evidence type="ECO:0000313" key="11">
    <source>
        <dbReference type="EMBL" id="AFA49961.1"/>
    </source>
</evidence>
<dbReference type="GO" id="GO:0009401">
    <property type="term" value="P:phosphoenolpyruvate-dependent sugar phosphotransferase system"/>
    <property type="evidence" value="ECO:0007669"/>
    <property type="project" value="InterPro"/>
</dbReference>
<dbReference type="eggNOG" id="COG2200">
    <property type="taxonomic scope" value="Bacteria"/>
</dbReference>
<organism evidence="11 12">
    <name type="scientific">Acetobacterium woodii (strain ATCC 29683 / DSM 1030 / JCM 2381 / KCTC 1655 / WB1)</name>
    <dbReference type="NCBI Taxonomy" id="931626"/>
    <lineage>
        <taxon>Bacteria</taxon>
        <taxon>Bacillati</taxon>
        <taxon>Bacillota</taxon>
        <taxon>Clostridia</taxon>
        <taxon>Eubacteriales</taxon>
        <taxon>Eubacteriaceae</taxon>
        <taxon>Acetobacterium</taxon>
    </lineage>
</organism>
<dbReference type="PROSITE" id="PS51105">
    <property type="entry name" value="PTS_EIIC_TYPE_3"/>
    <property type="match status" value="1"/>
</dbReference>
<feature type="transmembrane region" description="Helical" evidence="8">
    <location>
        <begin position="140"/>
        <end position="163"/>
    </location>
</feature>
<dbReference type="InterPro" id="IPR001633">
    <property type="entry name" value="EAL_dom"/>
</dbReference>
<evidence type="ECO:0000256" key="2">
    <source>
        <dbReference type="ARBA" id="ARBA00022448"/>
    </source>
</evidence>
<keyword evidence="4" id="KW-0762">Sugar transport</keyword>
<accession>H6LK41</accession>
<dbReference type="EC" id="2.7.1.69" evidence="11"/>
<evidence type="ECO:0000256" key="3">
    <source>
        <dbReference type="ARBA" id="ARBA00022475"/>
    </source>
</evidence>
<evidence type="ECO:0000259" key="10">
    <source>
        <dbReference type="PROSITE" id="PS51105"/>
    </source>
</evidence>
<dbReference type="GO" id="GO:0008982">
    <property type="term" value="F:protein-N(PI)-phosphohistidine-sugar phosphotransferase activity"/>
    <property type="evidence" value="ECO:0007669"/>
    <property type="project" value="InterPro"/>
</dbReference>
<evidence type="ECO:0000256" key="5">
    <source>
        <dbReference type="ARBA" id="ARBA00022692"/>
    </source>
</evidence>